<proteinExistence type="predicted"/>
<feature type="coiled-coil region" evidence="1">
    <location>
        <begin position="15"/>
        <end position="115"/>
    </location>
</feature>
<dbReference type="EMBL" id="OU893334">
    <property type="protein sequence ID" value="CAG9791111.1"/>
    <property type="molecule type" value="Genomic_DNA"/>
</dbReference>
<evidence type="ECO:0000313" key="2">
    <source>
        <dbReference type="EMBL" id="CAG9791111.1"/>
    </source>
</evidence>
<name>A0A9N9WE47_9NEOP</name>
<reference evidence="2" key="2">
    <citation type="submission" date="2022-10" db="EMBL/GenBank/DDBJ databases">
        <authorList>
            <consortium name="ENA_rothamsted_submissions"/>
            <consortium name="culmorum"/>
            <person name="King R."/>
        </authorList>
    </citation>
    <scope>NUCLEOTIDE SEQUENCE</scope>
</reference>
<organism evidence="2 3">
    <name type="scientific">Diatraea saccharalis</name>
    <name type="common">sugarcane borer</name>
    <dbReference type="NCBI Taxonomy" id="40085"/>
    <lineage>
        <taxon>Eukaryota</taxon>
        <taxon>Metazoa</taxon>
        <taxon>Ecdysozoa</taxon>
        <taxon>Arthropoda</taxon>
        <taxon>Hexapoda</taxon>
        <taxon>Insecta</taxon>
        <taxon>Pterygota</taxon>
        <taxon>Neoptera</taxon>
        <taxon>Endopterygota</taxon>
        <taxon>Lepidoptera</taxon>
        <taxon>Glossata</taxon>
        <taxon>Ditrysia</taxon>
        <taxon>Pyraloidea</taxon>
        <taxon>Crambidae</taxon>
        <taxon>Crambinae</taxon>
        <taxon>Diatraea</taxon>
    </lineage>
</organism>
<evidence type="ECO:0000256" key="1">
    <source>
        <dbReference type="SAM" id="Coils"/>
    </source>
</evidence>
<protein>
    <submittedName>
        <fullName evidence="2">Uncharacterized protein</fullName>
    </submittedName>
</protein>
<sequence length="156" mass="18327">MAELITHIWQALQELKDSKDTCNQLLQERDESEEEIKRIIGRNSQLKSELGELHTEHIEVMHQRDHFKDALSTLKEELNTHERVLNRITELEQELNLANNKIELLLKQQKEHEAEYTQSLFEELVASPGEFHKHEKENVSRLNCHDPASISVAERM</sequence>
<evidence type="ECO:0000313" key="3">
    <source>
        <dbReference type="Proteomes" id="UP001153714"/>
    </source>
</evidence>
<reference evidence="2" key="1">
    <citation type="submission" date="2021-12" db="EMBL/GenBank/DDBJ databases">
        <authorList>
            <person name="King R."/>
        </authorList>
    </citation>
    <scope>NUCLEOTIDE SEQUENCE</scope>
</reference>
<keyword evidence="3" id="KW-1185">Reference proteome</keyword>
<dbReference type="OrthoDB" id="7474798at2759"/>
<dbReference type="Proteomes" id="UP001153714">
    <property type="component" value="Chromosome 3"/>
</dbReference>
<gene>
    <name evidence="2" type="ORF">DIATSA_LOCUS8744</name>
</gene>
<dbReference type="AlphaFoldDB" id="A0A9N9WE47"/>
<accession>A0A9N9WE47</accession>
<keyword evidence="1" id="KW-0175">Coiled coil</keyword>